<evidence type="ECO:0000256" key="4">
    <source>
        <dbReference type="SAM" id="MobiDB-lite"/>
    </source>
</evidence>
<evidence type="ECO:0000256" key="1">
    <source>
        <dbReference type="ARBA" id="ARBA00005234"/>
    </source>
</evidence>
<dbReference type="STRING" id="158607.A0A2P5I9G9"/>
<evidence type="ECO:0000313" key="6">
    <source>
        <dbReference type="EMBL" id="POS79146.1"/>
    </source>
</evidence>
<comment type="similarity">
    <text evidence="1">Belongs to the peptidase C48 family.</text>
</comment>
<dbReference type="GO" id="GO:0019783">
    <property type="term" value="F:ubiquitin-like protein peptidase activity"/>
    <property type="evidence" value="ECO:0007669"/>
    <property type="project" value="UniProtKB-ARBA"/>
</dbReference>
<evidence type="ECO:0000259" key="5">
    <source>
        <dbReference type="PROSITE" id="PS50600"/>
    </source>
</evidence>
<dbReference type="AlphaFoldDB" id="A0A2P5I9G9"/>
<organism evidence="6 7">
    <name type="scientific">Diaporthe helianthi</name>
    <dbReference type="NCBI Taxonomy" id="158607"/>
    <lineage>
        <taxon>Eukaryota</taxon>
        <taxon>Fungi</taxon>
        <taxon>Dikarya</taxon>
        <taxon>Ascomycota</taxon>
        <taxon>Pezizomycotina</taxon>
        <taxon>Sordariomycetes</taxon>
        <taxon>Sordariomycetidae</taxon>
        <taxon>Diaporthales</taxon>
        <taxon>Diaporthaceae</taxon>
        <taxon>Diaporthe</taxon>
    </lineage>
</organism>
<evidence type="ECO:0000256" key="3">
    <source>
        <dbReference type="ARBA" id="ARBA00022801"/>
    </source>
</evidence>
<name>A0A2P5I9G9_DIAHE</name>
<dbReference type="GO" id="GO:0008234">
    <property type="term" value="F:cysteine-type peptidase activity"/>
    <property type="evidence" value="ECO:0007669"/>
    <property type="project" value="InterPro"/>
</dbReference>
<dbReference type="Gene3D" id="3.40.395.10">
    <property type="entry name" value="Adenoviral Proteinase, Chain A"/>
    <property type="match status" value="1"/>
</dbReference>
<comment type="caution">
    <text evidence="6">The sequence shown here is derived from an EMBL/GenBank/DDBJ whole genome shotgun (WGS) entry which is preliminary data.</text>
</comment>
<dbReference type="GO" id="GO:0006508">
    <property type="term" value="P:proteolysis"/>
    <property type="evidence" value="ECO:0007669"/>
    <property type="project" value="UniProtKB-KW"/>
</dbReference>
<dbReference type="InParanoid" id="A0A2P5I9G9"/>
<dbReference type="SUPFAM" id="SSF54001">
    <property type="entry name" value="Cysteine proteinases"/>
    <property type="match status" value="1"/>
</dbReference>
<proteinExistence type="inferred from homology"/>
<feature type="region of interest" description="Disordered" evidence="4">
    <location>
        <begin position="399"/>
        <end position="465"/>
    </location>
</feature>
<feature type="region of interest" description="Disordered" evidence="4">
    <location>
        <begin position="1"/>
        <end position="38"/>
    </location>
</feature>
<dbReference type="Pfam" id="PF02902">
    <property type="entry name" value="Peptidase_C48"/>
    <property type="match status" value="1"/>
</dbReference>
<accession>A0A2P5I9G9</accession>
<keyword evidence="3" id="KW-0378">Hydrolase</keyword>
<keyword evidence="2" id="KW-0645">Protease</keyword>
<evidence type="ECO:0000313" key="7">
    <source>
        <dbReference type="Proteomes" id="UP000094444"/>
    </source>
</evidence>
<keyword evidence="7" id="KW-1185">Reference proteome</keyword>
<dbReference type="PROSITE" id="PS50600">
    <property type="entry name" value="ULP_PROTEASE"/>
    <property type="match status" value="1"/>
</dbReference>
<dbReference type="InterPro" id="IPR003653">
    <property type="entry name" value="Peptidase_C48_C"/>
</dbReference>
<feature type="compositionally biased region" description="Basic and acidic residues" evidence="4">
    <location>
        <begin position="443"/>
        <end position="458"/>
    </location>
</feature>
<gene>
    <name evidence="6" type="ORF">DHEL01_v202471</name>
</gene>
<reference evidence="6" key="1">
    <citation type="submission" date="2017-09" db="EMBL/GenBank/DDBJ databases">
        <title>Polyketide synthases of a Diaporthe helianthi virulent isolate.</title>
        <authorList>
            <person name="Baroncelli R."/>
        </authorList>
    </citation>
    <scope>NUCLEOTIDE SEQUENCE [LARGE SCALE GENOMIC DNA]</scope>
    <source>
        <strain evidence="6">7/96</strain>
    </source>
</reference>
<sequence length="489" mass="55967">MEHQPSYWAPRPDLWAPQLRRPQGLNPPPDRMPNHTHSLDQESRQAICPWNWLDDSVVNTFLQRLCSMQPGQFVTLDSATLESLRIMLSLEDLASEDFDKTIKPFRTLAATVSGNCGLVFIPFCMDKHWILAVADFRHKTIRIYDSLVQCYQNGTVCVSRNVSDYIVPLVKEILGFCFEPHQWMVENFWLPIKYNETECGVYICLMALQHSHHRMFTVNDYVNTYLDTNGQSAYYHLDGCYWLTGRRIILQFCARFFHPASPHGARDEDQSIAEQLRHYFDAAPVEQGYALTTYRMARAWTLWRVNQALTWVSTSIENLARPQDLSLNAMNHLRRAQYPILTFSGAQFRNEIVEQAKEYAWHDPEPLVRLLEDIHIAMDTMKQDYEESETRFSRRLALQAQSARGGTPSVKPSSAEDSDTSSSVVKLVATPPPSTTQHVDVTPTEHHLASPSTSEKKPKPNHTVTHDSFCMIGSCESNNRNTQSASPTL</sequence>
<evidence type="ECO:0000256" key="2">
    <source>
        <dbReference type="ARBA" id="ARBA00022670"/>
    </source>
</evidence>
<dbReference type="EMBL" id="MAVT02000135">
    <property type="protein sequence ID" value="POS79146.1"/>
    <property type="molecule type" value="Genomic_DNA"/>
</dbReference>
<protein>
    <recommendedName>
        <fullName evidence="5">Ubiquitin-like protease family profile domain-containing protein</fullName>
    </recommendedName>
</protein>
<dbReference type="Proteomes" id="UP000094444">
    <property type="component" value="Unassembled WGS sequence"/>
</dbReference>
<feature type="domain" description="Ubiquitin-like protease family profile" evidence="5">
    <location>
        <begin position="37"/>
        <end position="210"/>
    </location>
</feature>
<dbReference type="OrthoDB" id="1939479at2759"/>
<dbReference type="InterPro" id="IPR038765">
    <property type="entry name" value="Papain-like_cys_pep_sf"/>
</dbReference>